<evidence type="ECO:0000313" key="10">
    <source>
        <dbReference type="EMBL" id="HEW46346.1"/>
    </source>
</evidence>
<dbReference type="GO" id="GO:0016887">
    <property type="term" value="F:ATP hydrolysis activity"/>
    <property type="evidence" value="ECO:0007669"/>
    <property type="project" value="InterPro"/>
</dbReference>
<feature type="coiled-coil region" evidence="8">
    <location>
        <begin position="516"/>
        <end position="572"/>
    </location>
</feature>
<proteinExistence type="inferred from homology"/>
<reference evidence="10" key="1">
    <citation type="journal article" date="2020" name="mSystems">
        <title>Genome- and Community-Level Interaction Insights into Carbon Utilization and Element Cycling Functions of Hydrothermarchaeota in Hydrothermal Sediment.</title>
        <authorList>
            <person name="Zhou Z."/>
            <person name="Liu Y."/>
            <person name="Xu W."/>
            <person name="Pan J."/>
            <person name="Luo Z.H."/>
            <person name="Li M."/>
        </authorList>
    </citation>
    <scope>NUCLEOTIDE SEQUENCE [LARGE SCALE GENOMIC DNA]</scope>
    <source>
        <strain evidence="10">SpSt-132</strain>
    </source>
</reference>
<dbReference type="GO" id="GO:0019843">
    <property type="term" value="F:rRNA binding"/>
    <property type="evidence" value="ECO:0007669"/>
    <property type="project" value="UniProtKB-UniRule"/>
</dbReference>
<comment type="caution">
    <text evidence="10">The sequence shown here is derived from an EMBL/GenBank/DDBJ whole genome shotgun (WGS) entry which is preliminary data.</text>
</comment>
<keyword evidence="3 7" id="KW-0378">Hydrolase</keyword>
<accession>A0A7C2ZHJ1</accession>
<dbReference type="EMBL" id="DSFP01000059">
    <property type="protein sequence ID" value="HEW46346.1"/>
    <property type="molecule type" value="Genomic_DNA"/>
</dbReference>
<keyword evidence="4 7" id="KW-0067">ATP-binding</keyword>
<dbReference type="InterPro" id="IPR002625">
    <property type="entry name" value="Smr_dom"/>
</dbReference>
<evidence type="ECO:0000256" key="1">
    <source>
        <dbReference type="ARBA" id="ARBA00022730"/>
    </source>
</evidence>
<dbReference type="InterPro" id="IPR045076">
    <property type="entry name" value="MutS"/>
</dbReference>
<comment type="similarity">
    <text evidence="7">Belongs to the DNA mismatch repair MutS family. MutS2 subfamily.</text>
</comment>
<keyword evidence="7 10" id="KW-0255">Endonuclease</keyword>
<evidence type="ECO:0000256" key="4">
    <source>
        <dbReference type="ARBA" id="ARBA00022840"/>
    </source>
</evidence>
<sequence>MRERDLIKLEFFQVLERLKTYTHSKATERFVDQIRPLTDRQLLEENIRLVEDFVHVYEEISLYKFDDVEDLIKKSSIKDYILSVEEALSLLKVLRLIKEVRKVIGEKVQTYKNLAHITKSLYLFSYLENAIESVIDPRGFVKDSASEELRDIRYKIRETEKEILKRLESVFSRPDADRVFSDKFVAYKNGRYVLPVKTTEVKKIVGVVHGTSSSGFTTYVEPQSVIELNNRLTVLRDEEEDEVKRILKRLSSLVGEQSQRLLEAFRTLIKVDYLYAVVKFSKEYEGKFPQIGDYVDLSGVRHPLLIFLKEDVVPIDIRIKDKRGLLLTGPNTGGKTVALKTLGLCSLLFQSGIPIPVEEATLPVFEKIFIDIGDEQSIEQSLSTFSSHMTNIADFIPLIDEKTLVLLDELGAGTDPVEGSALGIALLEYLKEKRAFVFATTHHTPIKVYALSSDYYIPASALFDKESLRPLYKIIYDAVGESMALAVAQRCGIPEEVLLKAKEFLPAGFEEYFSARDTLEEYIKEYGERLKELEEEKNKLERLIKEQERIKEELEKKKKEEINRVIRDLKDRFEEFLFEAEKHIRSIRDRQRIKELFREKVENAYREEVEEDLQVGDWVEFLGSKGKILELKDDRANVLFGNVKAWVKTAQLKKIEAPSEESPPEKIFEFKKGLTSEINLIGFSVEEALAKLDLFLQEAHSMGLKSVKVIHGYGVLKKAVQDFLSSSSIVIFHREGYPKEGGSGTSLVYLTKD</sequence>
<dbReference type="PROSITE" id="PS50828">
    <property type="entry name" value="SMR"/>
    <property type="match status" value="1"/>
</dbReference>
<keyword evidence="1 7" id="KW-0699">rRNA-binding</keyword>
<dbReference type="InterPro" id="IPR000432">
    <property type="entry name" value="DNA_mismatch_repair_MutS_C"/>
</dbReference>
<comment type="function">
    <text evidence="7">Endonuclease that is involved in the suppression of homologous recombination and thus may have a key role in the control of bacterial genetic diversity.</text>
</comment>
<dbReference type="InterPro" id="IPR007696">
    <property type="entry name" value="DNA_mismatch_repair_MutS_core"/>
</dbReference>
<evidence type="ECO:0000259" key="9">
    <source>
        <dbReference type="PROSITE" id="PS50828"/>
    </source>
</evidence>
<dbReference type="GO" id="GO:0004519">
    <property type="term" value="F:endonuclease activity"/>
    <property type="evidence" value="ECO:0007669"/>
    <property type="project" value="UniProtKB-UniRule"/>
</dbReference>
<dbReference type="Gene3D" id="3.40.50.300">
    <property type="entry name" value="P-loop containing nucleotide triphosphate hydrolases"/>
    <property type="match status" value="1"/>
</dbReference>
<comment type="subunit">
    <text evidence="7">Homodimer. Binds to stalled ribosomes, contacting rRNA.</text>
</comment>
<feature type="coiled-coil region" evidence="8">
    <location>
        <begin position="229"/>
        <end position="256"/>
    </location>
</feature>
<name>A0A7C2ZHJ1_9AQUI</name>
<gene>
    <name evidence="7" type="primary">mutS2</name>
    <name evidence="7" type="synonym">rqcU</name>
    <name evidence="10" type="ORF">ENO47_06760</name>
</gene>
<dbReference type="InterPro" id="IPR005747">
    <property type="entry name" value="MutS2"/>
</dbReference>
<dbReference type="Gene3D" id="3.30.1370.110">
    <property type="match status" value="1"/>
</dbReference>
<keyword evidence="5 7" id="KW-0694">RNA-binding</keyword>
<dbReference type="GO" id="GO:0006298">
    <property type="term" value="P:mismatch repair"/>
    <property type="evidence" value="ECO:0007669"/>
    <property type="project" value="InterPro"/>
</dbReference>
<dbReference type="GO" id="GO:0045910">
    <property type="term" value="P:negative regulation of DNA recombination"/>
    <property type="evidence" value="ECO:0007669"/>
    <property type="project" value="InterPro"/>
</dbReference>
<dbReference type="PANTHER" id="PTHR48466">
    <property type="entry name" value="OS10G0509000 PROTEIN-RELATED"/>
    <property type="match status" value="1"/>
</dbReference>
<feature type="domain" description="Smr" evidence="9">
    <location>
        <begin position="678"/>
        <end position="751"/>
    </location>
</feature>
<dbReference type="Gene3D" id="1.10.1420.10">
    <property type="match status" value="1"/>
</dbReference>
<dbReference type="NCBIfam" id="TIGR01069">
    <property type="entry name" value="mutS2"/>
    <property type="match status" value="1"/>
</dbReference>
<dbReference type="PANTHER" id="PTHR48466:SF2">
    <property type="entry name" value="OS10G0509000 PROTEIN"/>
    <property type="match status" value="1"/>
</dbReference>
<feature type="binding site" evidence="7">
    <location>
        <begin position="329"/>
        <end position="336"/>
    </location>
    <ligand>
        <name>ATP</name>
        <dbReference type="ChEBI" id="CHEBI:30616"/>
    </ligand>
</feature>
<dbReference type="InterPro" id="IPR036063">
    <property type="entry name" value="Smr_dom_sf"/>
</dbReference>
<dbReference type="SUPFAM" id="SSF48334">
    <property type="entry name" value="DNA repair protein MutS, domain III"/>
    <property type="match status" value="1"/>
</dbReference>
<keyword evidence="2 7" id="KW-0547">Nucleotide-binding</keyword>
<dbReference type="FunFam" id="3.40.50.300:FF:000830">
    <property type="entry name" value="Endonuclease MutS2"/>
    <property type="match status" value="1"/>
</dbReference>
<dbReference type="PIRSF" id="PIRSF005814">
    <property type="entry name" value="MutS_YshD"/>
    <property type="match status" value="1"/>
</dbReference>
<organism evidence="10">
    <name type="scientific">Hydrogenobacter sp</name>
    <dbReference type="NCBI Taxonomy" id="2152829"/>
    <lineage>
        <taxon>Bacteria</taxon>
        <taxon>Pseudomonadati</taxon>
        <taxon>Aquificota</taxon>
        <taxon>Aquificia</taxon>
        <taxon>Aquificales</taxon>
        <taxon>Aquificaceae</taxon>
        <taxon>Hydrogenobacter</taxon>
    </lineage>
</organism>
<dbReference type="SUPFAM" id="SSF52540">
    <property type="entry name" value="P-loop containing nucleoside triphosphate hydrolases"/>
    <property type="match status" value="1"/>
</dbReference>
<keyword evidence="8" id="KW-0175">Coiled coil</keyword>
<evidence type="ECO:0000256" key="6">
    <source>
        <dbReference type="ARBA" id="ARBA00023125"/>
    </source>
</evidence>
<dbReference type="EC" id="3.6.4.-" evidence="7"/>
<dbReference type="GO" id="GO:0140664">
    <property type="term" value="F:ATP-dependent DNA damage sensor activity"/>
    <property type="evidence" value="ECO:0007669"/>
    <property type="project" value="InterPro"/>
</dbReference>
<keyword evidence="6 7" id="KW-0238">DNA-binding</keyword>
<evidence type="ECO:0000256" key="5">
    <source>
        <dbReference type="ARBA" id="ARBA00022884"/>
    </source>
</evidence>
<dbReference type="SMART" id="SM00533">
    <property type="entry name" value="MUTSd"/>
    <property type="match status" value="1"/>
</dbReference>
<dbReference type="GO" id="GO:0005524">
    <property type="term" value="F:ATP binding"/>
    <property type="evidence" value="ECO:0007669"/>
    <property type="project" value="UniProtKB-UniRule"/>
</dbReference>
<dbReference type="GO" id="GO:0030983">
    <property type="term" value="F:mismatched DNA binding"/>
    <property type="evidence" value="ECO:0007669"/>
    <property type="project" value="InterPro"/>
</dbReference>
<protein>
    <recommendedName>
        <fullName evidence="7">Endonuclease MutS2</fullName>
        <ecNumber evidence="7">3.1.-.-</ecNumber>
    </recommendedName>
    <alternativeName>
        <fullName evidence="7">Ribosome-associated protein quality control-upstream factor</fullName>
        <shortName evidence="7">RQC-upstream factor</shortName>
        <shortName evidence="7">RqcU</shortName>
        <ecNumber evidence="7">3.6.4.-</ecNumber>
    </alternativeName>
</protein>
<dbReference type="EC" id="3.1.-.-" evidence="7"/>
<dbReference type="InterPro" id="IPR027417">
    <property type="entry name" value="P-loop_NTPase"/>
</dbReference>
<comment type="function">
    <text evidence="7">Acts as a ribosome collision sensor, splitting the ribosome into its 2 subunits. Detects stalled/collided 70S ribosomes which it binds and splits by an ATP-hydrolysis driven conformational change. Acts upstream of the ribosome quality control system (RQC), a ribosome-associated complex that mediates the extraction of incompletely synthesized nascent chains from stalled ribosomes and their subsequent degradation. Probably generates substrates for RQC.</text>
</comment>
<dbReference type="SUPFAM" id="SSF160443">
    <property type="entry name" value="SMR domain-like"/>
    <property type="match status" value="1"/>
</dbReference>
<dbReference type="SMART" id="SM00463">
    <property type="entry name" value="SMR"/>
    <property type="match status" value="1"/>
</dbReference>
<dbReference type="HAMAP" id="MF_00092">
    <property type="entry name" value="MutS2"/>
    <property type="match status" value="1"/>
</dbReference>
<evidence type="ECO:0000256" key="3">
    <source>
        <dbReference type="ARBA" id="ARBA00022801"/>
    </source>
</evidence>
<evidence type="ECO:0000256" key="7">
    <source>
        <dbReference type="HAMAP-Rule" id="MF_00092"/>
    </source>
</evidence>
<dbReference type="Pfam" id="PF01713">
    <property type="entry name" value="Smr"/>
    <property type="match status" value="1"/>
</dbReference>
<dbReference type="GO" id="GO:0043023">
    <property type="term" value="F:ribosomal large subunit binding"/>
    <property type="evidence" value="ECO:0007669"/>
    <property type="project" value="UniProtKB-UniRule"/>
</dbReference>
<dbReference type="Pfam" id="PF00488">
    <property type="entry name" value="MutS_V"/>
    <property type="match status" value="1"/>
</dbReference>
<dbReference type="SMART" id="SM00534">
    <property type="entry name" value="MUTSac"/>
    <property type="match status" value="1"/>
</dbReference>
<dbReference type="InterPro" id="IPR036187">
    <property type="entry name" value="DNA_mismatch_repair_MutS_sf"/>
</dbReference>
<keyword evidence="7" id="KW-0540">Nuclease</keyword>
<dbReference type="AlphaFoldDB" id="A0A7C2ZHJ1"/>
<dbReference type="GO" id="GO:0072344">
    <property type="term" value="P:rescue of stalled ribosome"/>
    <property type="evidence" value="ECO:0007669"/>
    <property type="project" value="UniProtKB-UniRule"/>
</dbReference>
<evidence type="ECO:0000256" key="2">
    <source>
        <dbReference type="ARBA" id="ARBA00022741"/>
    </source>
</evidence>
<dbReference type="PROSITE" id="PS00486">
    <property type="entry name" value="DNA_MISMATCH_REPAIR_2"/>
    <property type="match status" value="1"/>
</dbReference>
<evidence type="ECO:0000256" key="8">
    <source>
        <dbReference type="SAM" id="Coils"/>
    </source>
</evidence>